<gene>
    <name evidence="1" type="ORF">Vadar_026151</name>
</gene>
<name>A0ACB7YG63_9ERIC</name>
<sequence length="254" mass="28503">MDLDYALLVDEPAKLTDNSTAEEKSIYEKWERSNRMSLMIIKHSISDTIRGAMPEEENAKKFLSQIADRFVASEKVEACTLLSKLVTMRYNGKGNIREYIMEMSNLVTKMKALKLEFSQEILVYLVLISLPTQFGPFKINYNTQREKWTLNELIAQCVQEQEKMKQERTESAHLATHSHGYKAQCQSGSGEEGLDQSKVGDVGVTQWRICGGGLDFGGGSSFGGVGGEVDDDLGVKGRRGRWELPVTMVALSRY</sequence>
<comment type="caution">
    <text evidence="1">The sequence shown here is derived from an EMBL/GenBank/DDBJ whole genome shotgun (WGS) entry which is preliminary data.</text>
</comment>
<proteinExistence type="predicted"/>
<dbReference type="Proteomes" id="UP000828048">
    <property type="component" value="Chromosome 8"/>
</dbReference>
<evidence type="ECO:0000313" key="1">
    <source>
        <dbReference type="EMBL" id="KAH7852546.1"/>
    </source>
</evidence>
<accession>A0ACB7YG63</accession>
<organism evidence="1 2">
    <name type="scientific">Vaccinium darrowii</name>
    <dbReference type="NCBI Taxonomy" id="229202"/>
    <lineage>
        <taxon>Eukaryota</taxon>
        <taxon>Viridiplantae</taxon>
        <taxon>Streptophyta</taxon>
        <taxon>Embryophyta</taxon>
        <taxon>Tracheophyta</taxon>
        <taxon>Spermatophyta</taxon>
        <taxon>Magnoliopsida</taxon>
        <taxon>eudicotyledons</taxon>
        <taxon>Gunneridae</taxon>
        <taxon>Pentapetalae</taxon>
        <taxon>asterids</taxon>
        <taxon>Ericales</taxon>
        <taxon>Ericaceae</taxon>
        <taxon>Vaccinioideae</taxon>
        <taxon>Vaccinieae</taxon>
        <taxon>Vaccinium</taxon>
    </lineage>
</organism>
<dbReference type="EMBL" id="CM037158">
    <property type="protein sequence ID" value="KAH7852546.1"/>
    <property type="molecule type" value="Genomic_DNA"/>
</dbReference>
<reference evidence="1 2" key="1">
    <citation type="journal article" date="2021" name="Hortic Res">
        <title>High-quality reference genome and annotation aids understanding of berry development for evergreen blueberry (Vaccinium darrowii).</title>
        <authorList>
            <person name="Yu J."/>
            <person name="Hulse-Kemp A.M."/>
            <person name="Babiker E."/>
            <person name="Staton M."/>
        </authorList>
    </citation>
    <scope>NUCLEOTIDE SEQUENCE [LARGE SCALE GENOMIC DNA]</scope>
    <source>
        <strain evidence="2">cv. NJ 8807/NJ 8810</strain>
        <tissue evidence="1">Young leaf</tissue>
    </source>
</reference>
<evidence type="ECO:0000313" key="2">
    <source>
        <dbReference type="Proteomes" id="UP000828048"/>
    </source>
</evidence>
<protein>
    <submittedName>
        <fullName evidence="1">Uncharacterized protein</fullName>
    </submittedName>
</protein>
<keyword evidence="2" id="KW-1185">Reference proteome</keyword>